<keyword evidence="1" id="KW-0812">Transmembrane</keyword>
<accession>M2RXP5</accession>
<dbReference type="HOGENOM" id="CLU_2722034_0_0_1"/>
<organism evidence="2 3">
    <name type="scientific">Cochliobolus sativus (strain ND90Pr / ATCC 201652)</name>
    <name type="common">Common root rot and spot blotch fungus</name>
    <name type="synonym">Bipolaris sorokiniana</name>
    <dbReference type="NCBI Taxonomy" id="665912"/>
    <lineage>
        <taxon>Eukaryota</taxon>
        <taxon>Fungi</taxon>
        <taxon>Dikarya</taxon>
        <taxon>Ascomycota</taxon>
        <taxon>Pezizomycotina</taxon>
        <taxon>Dothideomycetes</taxon>
        <taxon>Pleosporomycetidae</taxon>
        <taxon>Pleosporales</taxon>
        <taxon>Pleosporineae</taxon>
        <taxon>Pleosporaceae</taxon>
        <taxon>Bipolaris</taxon>
    </lineage>
</organism>
<dbReference type="Proteomes" id="UP000016934">
    <property type="component" value="Unassembled WGS sequence"/>
</dbReference>
<dbReference type="OMA" id="NFFRSEM"/>
<evidence type="ECO:0000313" key="3">
    <source>
        <dbReference type="Proteomes" id="UP000016934"/>
    </source>
</evidence>
<sequence length="78" mass="9284">MIRRRCRRPRLDWILAVSWTDLTYSGNNFFRSEMRSSEHRYRSTRRGSVCWLAIGLIISPLFSTRHILVLPAMAPIYQ</sequence>
<dbReference type="OrthoDB" id="10430278at2759"/>
<keyword evidence="1" id="KW-0472">Membrane</keyword>
<dbReference type="AlphaFoldDB" id="M2RXP5"/>
<feature type="transmembrane region" description="Helical" evidence="1">
    <location>
        <begin position="49"/>
        <end position="68"/>
    </location>
</feature>
<keyword evidence="3" id="KW-1185">Reference proteome</keyword>
<dbReference type="KEGG" id="bsc:COCSADRAFT_254866"/>
<gene>
    <name evidence="2" type="ORF">COCSADRAFT_254866</name>
</gene>
<reference evidence="3" key="2">
    <citation type="journal article" date="2013" name="PLoS Genet.">
        <title>Comparative genome structure, secondary metabolite, and effector coding capacity across Cochliobolus pathogens.</title>
        <authorList>
            <person name="Condon B.J."/>
            <person name="Leng Y."/>
            <person name="Wu D."/>
            <person name="Bushley K.E."/>
            <person name="Ohm R.A."/>
            <person name="Otillar R."/>
            <person name="Martin J."/>
            <person name="Schackwitz W."/>
            <person name="Grimwood J."/>
            <person name="MohdZainudin N."/>
            <person name="Xue C."/>
            <person name="Wang R."/>
            <person name="Manning V.A."/>
            <person name="Dhillon B."/>
            <person name="Tu Z.J."/>
            <person name="Steffenson B.J."/>
            <person name="Salamov A."/>
            <person name="Sun H."/>
            <person name="Lowry S."/>
            <person name="LaButti K."/>
            <person name="Han J."/>
            <person name="Copeland A."/>
            <person name="Lindquist E."/>
            <person name="Barry K."/>
            <person name="Schmutz J."/>
            <person name="Baker S.E."/>
            <person name="Ciuffetti L.M."/>
            <person name="Grigoriev I.V."/>
            <person name="Zhong S."/>
            <person name="Turgeon B.G."/>
        </authorList>
    </citation>
    <scope>NUCLEOTIDE SEQUENCE [LARGE SCALE GENOMIC DNA]</scope>
    <source>
        <strain evidence="3">ND90Pr / ATCC 201652</strain>
    </source>
</reference>
<proteinExistence type="predicted"/>
<evidence type="ECO:0000256" key="1">
    <source>
        <dbReference type="SAM" id="Phobius"/>
    </source>
</evidence>
<dbReference type="RefSeq" id="XP_007704795.1">
    <property type="nucleotide sequence ID" value="XM_007706605.1"/>
</dbReference>
<name>M2RXP5_COCSN</name>
<dbReference type="GeneID" id="19135295"/>
<reference evidence="2 3" key="1">
    <citation type="journal article" date="2012" name="PLoS Pathog.">
        <title>Diverse lifestyles and strategies of plant pathogenesis encoded in the genomes of eighteen Dothideomycetes fungi.</title>
        <authorList>
            <person name="Ohm R.A."/>
            <person name="Feau N."/>
            <person name="Henrissat B."/>
            <person name="Schoch C.L."/>
            <person name="Horwitz B.A."/>
            <person name="Barry K.W."/>
            <person name="Condon B.J."/>
            <person name="Copeland A.C."/>
            <person name="Dhillon B."/>
            <person name="Glaser F."/>
            <person name="Hesse C.N."/>
            <person name="Kosti I."/>
            <person name="LaButti K."/>
            <person name="Lindquist E.A."/>
            <person name="Lucas S."/>
            <person name="Salamov A.A."/>
            <person name="Bradshaw R.E."/>
            <person name="Ciuffetti L."/>
            <person name="Hamelin R.C."/>
            <person name="Kema G.H.J."/>
            <person name="Lawrence C."/>
            <person name="Scott J.A."/>
            <person name="Spatafora J.W."/>
            <person name="Turgeon B.G."/>
            <person name="de Wit P.J.G.M."/>
            <person name="Zhong S."/>
            <person name="Goodwin S.B."/>
            <person name="Grigoriev I.V."/>
        </authorList>
    </citation>
    <scope>NUCLEOTIDE SEQUENCE [LARGE SCALE GENOMIC DNA]</scope>
    <source>
        <strain evidence="3">ND90Pr / ATCC 201652</strain>
    </source>
</reference>
<dbReference type="EMBL" id="KB445652">
    <property type="protein sequence ID" value="EMD59833.1"/>
    <property type="molecule type" value="Genomic_DNA"/>
</dbReference>
<evidence type="ECO:0000313" key="2">
    <source>
        <dbReference type="EMBL" id="EMD59833.1"/>
    </source>
</evidence>
<keyword evidence="1" id="KW-1133">Transmembrane helix</keyword>
<protein>
    <submittedName>
        <fullName evidence="2">Uncharacterized protein</fullName>
    </submittedName>
</protein>